<feature type="region of interest" description="Disordered" evidence="1">
    <location>
        <begin position="201"/>
        <end position="253"/>
    </location>
</feature>
<keyword evidence="3" id="KW-1185">Reference proteome</keyword>
<name>A0AAN7HE28_9PEZI</name>
<accession>A0AAN7HE28</accession>
<evidence type="ECO:0000256" key="1">
    <source>
        <dbReference type="SAM" id="MobiDB-lite"/>
    </source>
</evidence>
<dbReference type="Proteomes" id="UP001303760">
    <property type="component" value="Unassembled WGS sequence"/>
</dbReference>
<comment type="caution">
    <text evidence="2">The sequence shown here is derived from an EMBL/GenBank/DDBJ whole genome shotgun (WGS) entry which is preliminary data.</text>
</comment>
<evidence type="ECO:0000313" key="3">
    <source>
        <dbReference type="Proteomes" id="UP001303760"/>
    </source>
</evidence>
<dbReference type="AlphaFoldDB" id="A0AAN7HE28"/>
<proteinExistence type="predicted"/>
<sequence length="353" mass="38857">MNRRIKCQNEGCPNEVLFKTLDGGFDNRRAGGGSDASTRSRRTTQSAPSYLAPNFDPLSDAAPRYARYEVCSDHQCNTRGCRTFVEGEFPHCAIHIKCQMSGCGEARHFSTKAKDYLAYCTNHSTCSSRRCTAIRMEGSPFCEEHTCHTCRSQKCHAYVDRLALFCSSHGCAKPKCHQEVLAERLCIDHFKEHYIVQGKRQAYGTRHRNIRHGHDPKREDEQLDDGLNSIPQDTAGDSSEEETLKSRPRGGSSLSALSQALRQNPPSYRGPSPASYTKQIPTVEYASSAAAAAVSGGDSARGGGNAERPELFVKIPEAASNDSGPTSMGRPIQGRRVEVEERNEDSEGWCGDT</sequence>
<gene>
    <name evidence="2" type="ORF">C8A03DRAFT_45337</name>
</gene>
<dbReference type="EMBL" id="MU860176">
    <property type="protein sequence ID" value="KAK4236719.1"/>
    <property type="molecule type" value="Genomic_DNA"/>
</dbReference>
<reference evidence="2" key="2">
    <citation type="submission" date="2023-05" db="EMBL/GenBank/DDBJ databases">
        <authorList>
            <consortium name="Lawrence Berkeley National Laboratory"/>
            <person name="Steindorff A."/>
            <person name="Hensen N."/>
            <person name="Bonometti L."/>
            <person name="Westerberg I."/>
            <person name="Brannstrom I.O."/>
            <person name="Guillou S."/>
            <person name="Cros-Aarteil S."/>
            <person name="Calhoun S."/>
            <person name="Haridas S."/>
            <person name="Kuo A."/>
            <person name="Mondo S."/>
            <person name="Pangilinan J."/>
            <person name="Riley R."/>
            <person name="Labutti K."/>
            <person name="Andreopoulos B."/>
            <person name="Lipzen A."/>
            <person name="Chen C."/>
            <person name="Yanf M."/>
            <person name="Daum C."/>
            <person name="Ng V."/>
            <person name="Clum A."/>
            <person name="Ohm R."/>
            <person name="Martin F."/>
            <person name="Silar P."/>
            <person name="Natvig D."/>
            <person name="Lalanne C."/>
            <person name="Gautier V."/>
            <person name="Ament-Velasquez S.L."/>
            <person name="Kruys A."/>
            <person name="Hutchinson M.I."/>
            <person name="Powell A.J."/>
            <person name="Barry K."/>
            <person name="Miller A.N."/>
            <person name="Grigoriev I.V."/>
            <person name="Debuchy R."/>
            <person name="Gladieux P."/>
            <person name="Thoren M.H."/>
            <person name="Johannesson H."/>
        </authorList>
    </citation>
    <scope>NUCLEOTIDE SEQUENCE</scope>
    <source>
        <strain evidence="2">CBS 532.94</strain>
    </source>
</reference>
<evidence type="ECO:0000313" key="2">
    <source>
        <dbReference type="EMBL" id="KAK4236719.1"/>
    </source>
</evidence>
<feature type="region of interest" description="Disordered" evidence="1">
    <location>
        <begin position="295"/>
        <end position="353"/>
    </location>
</feature>
<organism evidence="2 3">
    <name type="scientific">Achaetomium macrosporum</name>
    <dbReference type="NCBI Taxonomy" id="79813"/>
    <lineage>
        <taxon>Eukaryota</taxon>
        <taxon>Fungi</taxon>
        <taxon>Dikarya</taxon>
        <taxon>Ascomycota</taxon>
        <taxon>Pezizomycotina</taxon>
        <taxon>Sordariomycetes</taxon>
        <taxon>Sordariomycetidae</taxon>
        <taxon>Sordariales</taxon>
        <taxon>Chaetomiaceae</taxon>
        <taxon>Achaetomium</taxon>
    </lineage>
</organism>
<protein>
    <submittedName>
        <fullName evidence="2">Uncharacterized protein</fullName>
    </submittedName>
</protein>
<feature type="region of interest" description="Disordered" evidence="1">
    <location>
        <begin position="29"/>
        <end position="53"/>
    </location>
</feature>
<reference evidence="2" key="1">
    <citation type="journal article" date="2023" name="Mol. Phylogenet. Evol.">
        <title>Genome-scale phylogeny and comparative genomics of the fungal order Sordariales.</title>
        <authorList>
            <person name="Hensen N."/>
            <person name="Bonometti L."/>
            <person name="Westerberg I."/>
            <person name="Brannstrom I.O."/>
            <person name="Guillou S."/>
            <person name="Cros-Aarteil S."/>
            <person name="Calhoun S."/>
            <person name="Haridas S."/>
            <person name="Kuo A."/>
            <person name="Mondo S."/>
            <person name="Pangilinan J."/>
            <person name="Riley R."/>
            <person name="LaButti K."/>
            <person name="Andreopoulos B."/>
            <person name="Lipzen A."/>
            <person name="Chen C."/>
            <person name="Yan M."/>
            <person name="Daum C."/>
            <person name="Ng V."/>
            <person name="Clum A."/>
            <person name="Steindorff A."/>
            <person name="Ohm R.A."/>
            <person name="Martin F."/>
            <person name="Silar P."/>
            <person name="Natvig D.O."/>
            <person name="Lalanne C."/>
            <person name="Gautier V."/>
            <person name="Ament-Velasquez S.L."/>
            <person name="Kruys A."/>
            <person name="Hutchinson M.I."/>
            <person name="Powell A.J."/>
            <person name="Barry K."/>
            <person name="Miller A.N."/>
            <person name="Grigoriev I.V."/>
            <person name="Debuchy R."/>
            <person name="Gladieux P."/>
            <person name="Hiltunen Thoren M."/>
            <person name="Johannesson H."/>
        </authorList>
    </citation>
    <scope>NUCLEOTIDE SEQUENCE</scope>
    <source>
        <strain evidence="2">CBS 532.94</strain>
    </source>
</reference>